<dbReference type="CDD" id="cd18008">
    <property type="entry name" value="DEXDc_SHPRH-like"/>
    <property type="match status" value="1"/>
</dbReference>
<keyword evidence="2" id="KW-0547">Nucleotide-binding</keyword>
<dbReference type="InterPro" id="IPR049730">
    <property type="entry name" value="SNF2/RAD54-like_C"/>
</dbReference>
<proteinExistence type="predicted"/>
<dbReference type="Gene3D" id="3.40.50.300">
    <property type="entry name" value="P-loop containing nucleotide triphosphate hydrolases"/>
    <property type="match status" value="1"/>
</dbReference>
<evidence type="ECO:0000256" key="5">
    <source>
        <dbReference type="ARBA" id="ARBA00022833"/>
    </source>
</evidence>
<evidence type="ECO:0000256" key="7">
    <source>
        <dbReference type="PROSITE-ProRule" id="PRU00175"/>
    </source>
</evidence>
<evidence type="ECO:0000259" key="9">
    <source>
        <dbReference type="PROSITE" id="PS51192"/>
    </source>
</evidence>
<evidence type="ECO:0000256" key="1">
    <source>
        <dbReference type="ARBA" id="ARBA00022723"/>
    </source>
</evidence>
<dbReference type="PANTHER" id="PTHR45626">
    <property type="entry name" value="TRANSCRIPTION TERMINATION FACTOR 2-RELATED"/>
    <property type="match status" value="1"/>
</dbReference>
<keyword evidence="6" id="KW-0067">ATP-binding</keyword>
<dbReference type="Gene3D" id="3.40.50.10810">
    <property type="entry name" value="Tandem AAA-ATPase domain"/>
    <property type="match status" value="1"/>
</dbReference>
<feature type="domain" description="Helicase C-terminal" evidence="10">
    <location>
        <begin position="633"/>
        <end position="785"/>
    </location>
</feature>
<dbReference type="InterPro" id="IPR027417">
    <property type="entry name" value="P-loop_NTPase"/>
</dbReference>
<dbReference type="GO" id="GO:0006281">
    <property type="term" value="P:DNA repair"/>
    <property type="evidence" value="ECO:0007669"/>
    <property type="project" value="TreeGrafter"/>
</dbReference>
<evidence type="ECO:0000256" key="2">
    <source>
        <dbReference type="ARBA" id="ARBA00022741"/>
    </source>
</evidence>
<dbReference type="Pfam" id="PF00176">
    <property type="entry name" value="SNF2-rel_dom"/>
    <property type="match status" value="1"/>
</dbReference>
<dbReference type="PROSITE" id="PS00518">
    <property type="entry name" value="ZF_RING_1"/>
    <property type="match status" value="1"/>
</dbReference>
<evidence type="ECO:0000313" key="12">
    <source>
        <dbReference type="Proteomes" id="UP000235672"/>
    </source>
</evidence>
<dbReference type="AlphaFoldDB" id="A0A2J6PPC6"/>
<dbReference type="GO" id="GO:0005634">
    <property type="term" value="C:nucleus"/>
    <property type="evidence" value="ECO:0007669"/>
    <property type="project" value="TreeGrafter"/>
</dbReference>
<name>A0A2J6PPC6_9HELO</name>
<dbReference type="GO" id="GO:0008094">
    <property type="term" value="F:ATP-dependent activity, acting on DNA"/>
    <property type="evidence" value="ECO:0007669"/>
    <property type="project" value="TreeGrafter"/>
</dbReference>
<dbReference type="STRING" id="1745343.A0A2J6PPC6"/>
<evidence type="ECO:0000259" key="8">
    <source>
        <dbReference type="PROSITE" id="PS50089"/>
    </source>
</evidence>
<dbReference type="SMART" id="SM00487">
    <property type="entry name" value="DEXDc"/>
    <property type="match status" value="1"/>
</dbReference>
<dbReference type="SUPFAM" id="SSF52540">
    <property type="entry name" value="P-loop containing nucleoside triphosphate hydrolases"/>
    <property type="match status" value="2"/>
</dbReference>
<evidence type="ECO:0000256" key="6">
    <source>
        <dbReference type="ARBA" id="ARBA00022840"/>
    </source>
</evidence>
<keyword evidence="12" id="KW-1185">Reference proteome</keyword>
<dbReference type="InterPro" id="IPR050628">
    <property type="entry name" value="SNF2_RAD54_helicase_TF"/>
</dbReference>
<reference evidence="11 12" key="1">
    <citation type="submission" date="2016-05" db="EMBL/GenBank/DDBJ databases">
        <title>A degradative enzymes factory behind the ericoid mycorrhizal symbiosis.</title>
        <authorList>
            <consortium name="DOE Joint Genome Institute"/>
            <person name="Martino E."/>
            <person name="Morin E."/>
            <person name="Grelet G."/>
            <person name="Kuo A."/>
            <person name="Kohler A."/>
            <person name="Daghino S."/>
            <person name="Barry K."/>
            <person name="Choi C."/>
            <person name="Cichocki N."/>
            <person name="Clum A."/>
            <person name="Copeland A."/>
            <person name="Hainaut M."/>
            <person name="Haridas S."/>
            <person name="Labutti K."/>
            <person name="Lindquist E."/>
            <person name="Lipzen A."/>
            <person name="Khouja H.-R."/>
            <person name="Murat C."/>
            <person name="Ohm R."/>
            <person name="Olson A."/>
            <person name="Spatafora J."/>
            <person name="Veneault-Fourrey C."/>
            <person name="Henrissat B."/>
            <person name="Grigoriev I."/>
            <person name="Martin F."/>
            <person name="Perotto S."/>
        </authorList>
    </citation>
    <scope>NUCLEOTIDE SEQUENCE [LARGE SCALE GENOMIC DNA]</scope>
    <source>
        <strain evidence="11 12">UAMH 7357</strain>
    </source>
</reference>
<dbReference type="GO" id="GO:0008270">
    <property type="term" value="F:zinc ion binding"/>
    <property type="evidence" value="ECO:0007669"/>
    <property type="project" value="UniProtKB-KW"/>
</dbReference>
<evidence type="ECO:0000313" key="11">
    <source>
        <dbReference type="EMBL" id="PMD15849.1"/>
    </source>
</evidence>
<dbReference type="InterPro" id="IPR001841">
    <property type="entry name" value="Znf_RING"/>
</dbReference>
<gene>
    <name evidence="11" type="ORF">NA56DRAFT_581424</name>
</gene>
<dbReference type="PROSITE" id="PS51192">
    <property type="entry name" value="HELICASE_ATP_BIND_1"/>
    <property type="match status" value="1"/>
</dbReference>
<keyword evidence="5" id="KW-0862">Zinc</keyword>
<sequence>MDEEPQLFDNVAVVNRECSTILSQIATFCTFEASCLTEPWIPISKGTTTINKDTCILVDIIIYGHPKHCDEVGDILGIKKIYLQEPDYRETRYGYKNPHFLDLNSNCPGADMDRHPLRFSLLQAEFQSQQLEFSNGKVLTQSLLKQKLAVVFKTMTRSQNLKRVIADTNRVHTSLKRYQEEALDFILQREFGPISPEYCLWKQKDQHLYIHSITGFEKNETPKETGGGILADEMGLGKTLTILSAIIRTANEAKSFALSTSNGTLFAAENTLIASRATLVVVPSPLLLNEWLQEIKLHCTGFSKPIIYHSHGREGNPEVLADADIVLSTYHTIAAESTDITSPLWKVNWFRIVLDEAHIIRRMTTRLFKSIKRLRANFRWCLTGTPIQNSLEDLAALINFIQSSPLDDFHVFKKHIISPLLKGSGEGVDNLRQLLDSVCLRRTKELLNLPKVIFESRLLNFSPREKRQYVDTRDKLVRMINQNRLQPQNKGCLGVFQLQLQLRRLCNHGTFQKLSVGVEDFDPEQAIAHLRKLKHAKCEVCKSHVTGIHGIEEQRSGSFTSCGHLLCSKCIQKTKGALQKIDGRDGCLKCSLCPETIFGEYLVTEGASSKPSGSGNKNLSAWQYFDKDGCSTKISAVVAEIEQHKAEGKSIVFSCWTRSLDLIGIFLSSRNIAFVRIDGSHTLVQRKWILEVFQKDSEIKILLMTTGTGAVGLNLTVANCVYILEPQWNPMVESQAIARVNRMGQTRNVRVVRYIMKGTVEELELQPQQTRKLEYAKVGWEEDDC</sequence>
<dbReference type="PROSITE" id="PS51194">
    <property type="entry name" value="HELICASE_CTER"/>
    <property type="match status" value="1"/>
</dbReference>
<feature type="domain" description="RING-type" evidence="8">
    <location>
        <begin position="538"/>
        <end position="593"/>
    </location>
</feature>
<dbReference type="GO" id="GO:0005524">
    <property type="term" value="F:ATP binding"/>
    <property type="evidence" value="ECO:0007669"/>
    <property type="project" value="UniProtKB-KW"/>
</dbReference>
<dbReference type="InterPro" id="IPR017907">
    <property type="entry name" value="Znf_RING_CS"/>
</dbReference>
<organism evidence="11 12">
    <name type="scientific">Hyaloscypha hepaticicola</name>
    <dbReference type="NCBI Taxonomy" id="2082293"/>
    <lineage>
        <taxon>Eukaryota</taxon>
        <taxon>Fungi</taxon>
        <taxon>Dikarya</taxon>
        <taxon>Ascomycota</taxon>
        <taxon>Pezizomycotina</taxon>
        <taxon>Leotiomycetes</taxon>
        <taxon>Helotiales</taxon>
        <taxon>Hyaloscyphaceae</taxon>
        <taxon>Hyaloscypha</taxon>
    </lineage>
</organism>
<evidence type="ECO:0000256" key="3">
    <source>
        <dbReference type="ARBA" id="ARBA00022771"/>
    </source>
</evidence>
<keyword evidence="1" id="KW-0479">Metal-binding</keyword>
<accession>A0A2J6PPC6</accession>
<dbReference type="Proteomes" id="UP000235672">
    <property type="component" value="Unassembled WGS sequence"/>
</dbReference>
<dbReference type="CDD" id="cd18793">
    <property type="entry name" value="SF2_C_SNF"/>
    <property type="match status" value="1"/>
</dbReference>
<evidence type="ECO:0000259" key="10">
    <source>
        <dbReference type="PROSITE" id="PS51194"/>
    </source>
</evidence>
<evidence type="ECO:0000256" key="4">
    <source>
        <dbReference type="ARBA" id="ARBA00022801"/>
    </source>
</evidence>
<dbReference type="EMBL" id="KZ613510">
    <property type="protein sequence ID" value="PMD15849.1"/>
    <property type="molecule type" value="Genomic_DNA"/>
</dbReference>
<dbReference type="Pfam" id="PF00271">
    <property type="entry name" value="Helicase_C"/>
    <property type="match status" value="1"/>
</dbReference>
<dbReference type="InterPro" id="IPR000330">
    <property type="entry name" value="SNF2_N"/>
</dbReference>
<keyword evidence="3 7" id="KW-0863">Zinc-finger</keyword>
<dbReference type="InterPro" id="IPR014001">
    <property type="entry name" value="Helicase_ATP-bd"/>
</dbReference>
<keyword evidence="4" id="KW-0378">Hydrolase</keyword>
<dbReference type="PANTHER" id="PTHR45626:SF52">
    <property type="entry name" value="SINGLE-STRANDED DNA-DEPENDENT ATPASE (EUROFUNG)"/>
    <property type="match status" value="1"/>
</dbReference>
<dbReference type="SMART" id="SM00490">
    <property type="entry name" value="HELICc"/>
    <property type="match status" value="1"/>
</dbReference>
<dbReference type="OrthoDB" id="448448at2759"/>
<dbReference type="GO" id="GO:0016787">
    <property type="term" value="F:hydrolase activity"/>
    <property type="evidence" value="ECO:0007669"/>
    <property type="project" value="UniProtKB-KW"/>
</dbReference>
<feature type="domain" description="Helicase ATP-binding" evidence="9">
    <location>
        <begin position="219"/>
        <end position="404"/>
    </location>
</feature>
<dbReference type="InterPro" id="IPR038718">
    <property type="entry name" value="SNF2-like_sf"/>
</dbReference>
<dbReference type="InterPro" id="IPR001650">
    <property type="entry name" value="Helicase_C-like"/>
</dbReference>
<dbReference type="PROSITE" id="PS50089">
    <property type="entry name" value="ZF_RING_2"/>
    <property type="match status" value="1"/>
</dbReference>
<protein>
    <submittedName>
        <fullName evidence="11">Uncharacterized protein</fullName>
    </submittedName>
</protein>